<feature type="domain" description="C2H2-type" evidence="11">
    <location>
        <begin position="231"/>
        <end position="258"/>
    </location>
</feature>
<evidence type="ECO:0000256" key="4">
    <source>
        <dbReference type="ARBA" id="ARBA00022737"/>
    </source>
</evidence>
<keyword evidence="4" id="KW-0677">Repeat</keyword>
<feature type="region of interest" description="Disordered" evidence="10">
    <location>
        <begin position="246"/>
        <end position="287"/>
    </location>
</feature>
<feature type="domain" description="C2H2-type" evidence="11">
    <location>
        <begin position="142"/>
        <end position="169"/>
    </location>
</feature>
<reference evidence="12" key="1">
    <citation type="submission" date="2025-08" db="UniProtKB">
        <authorList>
            <consortium name="Ensembl"/>
        </authorList>
    </citation>
    <scope>IDENTIFICATION</scope>
</reference>
<dbReference type="InterPro" id="IPR050826">
    <property type="entry name" value="Krueppel_C2H2_ZnFinger"/>
</dbReference>
<evidence type="ECO:0000256" key="3">
    <source>
        <dbReference type="ARBA" id="ARBA00022723"/>
    </source>
</evidence>
<dbReference type="Gene3D" id="3.30.160.60">
    <property type="entry name" value="Classic Zinc Finger"/>
    <property type="match status" value="5"/>
</dbReference>
<dbReference type="Proteomes" id="UP000694426">
    <property type="component" value="Unplaced"/>
</dbReference>
<dbReference type="Pfam" id="PF00096">
    <property type="entry name" value="zf-C2H2"/>
    <property type="match status" value="4"/>
</dbReference>
<evidence type="ECO:0000256" key="8">
    <source>
        <dbReference type="ARBA" id="ARBA00023242"/>
    </source>
</evidence>
<feature type="domain" description="C2H2-type" evidence="11">
    <location>
        <begin position="170"/>
        <end position="202"/>
    </location>
</feature>
<proteinExistence type="inferred from homology"/>
<evidence type="ECO:0000256" key="9">
    <source>
        <dbReference type="PROSITE-ProRule" id="PRU00042"/>
    </source>
</evidence>
<evidence type="ECO:0000256" key="7">
    <source>
        <dbReference type="ARBA" id="ARBA00023125"/>
    </source>
</evidence>
<dbReference type="SUPFAM" id="SSF57667">
    <property type="entry name" value="beta-beta-alpha zinc fingers"/>
    <property type="match status" value="3"/>
</dbReference>
<dbReference type="PROSITE" id="PS00028">
    <property type="entry name" value="ZINC_FINGER_C2H2_1"/>
    <property type="match status" value="2"/>
</dbReference>
<dbReference type="SMART" id="SM00355">
    <property type="entry name" value="ZnF_C2H2"/>
    <property type="match status" value="5"/>
</dbReference>
<dbReference type="Ensembl" id="ENSABRT00000032614.1">
    <property type="protein sequence ID" value="ENSABRP00000023261.1"/>
    <property type="gene ID" value="ENSABRG00000019617.1"/>
</dbReference>
<feature type="compositionally biased region" description="Pro residues" evidence="10">
    <location>
        <begin position="1"/>
        <end position="11"/>
    </location>
</feature>
<comment type="similarity">
    <text evidence="2">Belongs to the krueppel C2H2-type zinc-finger protein family.</text>
</comment>
<feature type="region of interest" description="Disordered" evidence="10">
    <location>
        <begin position="65"/>
        <end position="98"/>
    </location>
</feature>
<evidence type="ECO:0000256" key="6">
    <source>
        <dbReference type="ARBA" id="ARBA00022833"/>
    </source>
</evidence>
<feature type="domain" description="C2H2-type" evidence="11">
    <location>
        <begin position="203"/>
        <end position="230"/>
    </location>
</feature>
<evidence type="ECO:0000256" key="1">
    <source>
        <dbReference type="ARBA" id="ARBA00004123"/>
    </source>
</evidence>
<dbReference type="AlphaFoldDB" id="A0A8B9CT95"/>
<feature type="region of interest" description="Disordered" evidence="10">
    <location>
        <begin position="1"/>
        <end position="37"/>
    </location>
</feature>
<evidence type="ECO:0000256" key="2">
    <source>
        <dbReference type="ARBA" id="ARBA00006991"/>
    </source>
</evidence>
<dbReference type="FunFam" id="3.30.160.60:FF:001270">
    <property type="entry name" value="zinc finger protein 583 isoform X1"/>
    <property type="match status" value="1"/>
</dbReference>
<protein>
    <recommendedName>
        <fullName evidence="11">C2H2-type domain-containing protein</fullName>
    </recommendedName>
</protein>
<dbReference type="InterPro" id="IPR036236">
    <property type="entry name" value="Znf_C2H2_sf"/>
</dbReference>
<organism evidence="12 13">
    <name type="scientific">Anser brachyrhynchus</name>
    <name type="common">Pink-footed goose</name>
    <dbReference type="NCBI Taxonomy" id="132585"/>
    <lineage>
        <taxon>Eukaryota</taxon>
        <taxon>Metazoa</taxon>
        <taxon>Chordata</taxon>
        <taxon>Craniata</taxon>
        <taxon>Vertebrata</taxon>
        <taxon>Euteleostomi</taxon>
        <taxon>Archelosauria</taxon>
        <taxon>Archosauria</taxon>
        <taxon>Dinosauria</taxon>
        <taxon>Saurischia</taxon>
        <taxon>Theropoda</taxon>
        <taxon>Coelurosauria</taxon>
        <taxon>Aves</taxon>
        <taxon>Neognathae</taxon>
        <taxon>Galloanserae</taxon>
        <taxon>Anseriformes</taxon>
        <taxon>Anatidae</taxon>
        <taxon>Anserinae</taxon>
        <taxon>Anser</taxon>
    </lineage>
</organism>
<dbReference type="FunFam" id="3.30.160.60:FF:002343">
    <property type="entry name" value="Zinc finger protein 33A"/>
    <property type="match status" value="1"/>
</dbReference>
<evidence type="ECO:0000259" key="11">
    <source>
        <dbReference type="PROSITE" id="PS50157"/>
    </source>
</evidence>
<keyword evidence="3" id="KW-0479">Metal-binding</keyword>
<feature type="compositionally biased region" description="Low complexity" evidence="10">
    <location>
        <begin position="20"/>
        <end position="35"/>
    </location>
</feature>
<feature type="compositionally biased region" description="Basic and acidic residues" evidence="10">
    <location>
        <begin position="274"/>
        <end position="285"/>
    </location>
</feature>
<dbReference type="FunFam" id="3.30.160.60:FF:001450">
    <property type="entry name" value="zinc finger protein 774"/>
    <property type="match status" value="1"/>
</dbReference>
<dbReference type="GO" id="GO:0003677">
    <property type="term" value="F:DNA binding"/>
    <property type="evidence" value="ECO:0007669"/>
    <property type="project" value="UniProtKB-KW"/>
</dbReference>
<name>A0A8B9CT95_9AVES</name>
<accession>A0A8B9CT95</accession>
<keyword evidence="7" id="KW-0238">DNA-binding</keyword>
<evidence type="ECO:0000256" key="10">
    <source>
        <dbReference type="SAM" id="MobiDB-lite"/>
    </source>
</evidence>
<keyword evidence="8" id="KW-0539">Nucleus</keyword>
<dbReference type="FunFam" id="3.30.160.60:FF:002208">
    <property type="entry name" value="Zinc finger protein 787"/>
    <property type="match status" value="1"/>
</dbReference>
<dbReference type="GO" id="GO:0005634">
    <property type="term" value="C:nucleus"/>
    <property type="evidence" value="ECO:0007669"/>
    <property type="project" value="UniProtKB-SubCell"/>
</dbReference>
<dbReference type="PANTHER" id="PTHR24377">
    <property type="entry name" value="IP01015P-RELATED"/>
    <property type="match status" value="1"/>
</dbReference>
<comment type="subcellular location">
    <subcellularLocation>
        <location evidence="1">Nucleus</location>
    </subcellularLocation>
</comment>
<sequence length="323" mass="35946">VQVQPDPPSPAPQAVSSTQHPSFSPTRSSFTTHTHGCSVPTVLGGIVPTVSPNLGVRTEVAVCPSAKLGEDPEEEPRPQRPKRNRARKVQDNPGEIRSQKTGIEARMCRKDKACGCSKCGKTFNQKNNLSRHLRTHIGEHPYKCSECWRSFSDHSNLISQQKLHQGEKPYECLDCRKCFSQNTSLLRQNLTMHQSIHTGERPYSCQDCSKRFRRSSDLIQHESLHTGERPYKCPDCGKGFTRSSKLMQHQPPTQGKPPTGAQCAASTTRPTKGLSREGRNLEEKTPILSKGRLPSEAVVSELFCWVSCNGNFSFSASSPLWTH</sequence>
<dbReference type="FunFam" id="3.30.160.60:FF:001498">
    <property type="entry name" value="Zinc finger protein 404"/>
    <property type="match status" value="1"/>
</dbReference>
<dbReference type="GeneTree" id="ENSGT01150000286941"/>
<keyword evidence="5 9" id="KW-0863">Zinc-finger</keyword>
<dbReference type="InterPro" id="IPR013087">
    <property type="entry name" value="Znf_C2H2_type"/>
</dbReference>
<reference evidence="12" key="2">
    <citation type="submission" date="2025-09" db="UniProtKB">
        <authorList>
            <consortium name="Ensembl"/>
        </authorList>
    </citation>
    <scope>IDENTIFICATION</scope>
</reference>
<keyword evidence="13" id="KW-1185">Reference proteome</keyword>
<dbReference type="GO" id="GO:0008270">
    <property type="term" value="F:zinc ion binding"/>
    <property type="evidence" value="ECO:0007669"/>
    <property type="project" value="UniProtKB-KW"/>
</dbReference>
<evidence type="ECO:0000313" key="12">
    <source>
        <dbReference type="Ensembl" id="ENSABRP00000023261.1"/>
    </source>
</evidence>
<dbReference type="PROSITE" id="PS50157">
    <property type="entry name" value="ZINC_FINGER_C2H2_2"/>
    <property type="match status" value="5"/>
</dbReference>
<evidence type="ECO:0000313" key="13">
    <source>
        <dbReference type="Proteomes" id="UP000694426"/>
    </source>
</evidence>
<keyword evidence="6" id="KW-0862">Zinc</keyword>
<feature type="domain" description="C2H2-type" evidence="11">
    <location>
        <begin position="114"/>
        <end position="141"/>
    </location>
</feature>
<evidence type="ECO:0000256" key="5">
    <source>
        <dbReference type="ARBA" id="ARBA00022771"/>
    </source>
</evidence>